<dbReference type="Proteomes" id="UP000194469">
    <property type="component" value="Unassembled WGS sequence"/>
</dbReference>
<dbReference type="EMBL" id="FXWL01000002">
    <property type="protein sequence ID" value="SMQ76216.1"/>
    <property type="molecule type" value="Genomic_DNA"/>
</dbReference>
<evidence type="ECO:0000256" key="1">
    <source>
        <dbReference type="SAM" id="SignalP"/>
    </source>
</evidence>
<dbReference type="AlphaFoldDB" id="A0A1Y6FPQ4"/>
<organism evidence="2 3">
    <name type="scientific">Sphingopyxis terrae subsp. ummariensis</name>
    <dbReference type="NCBI Taxonomy" id="429001"/>
    <lineage>
        <taxon>Bacteria</taxon>
        <taxon>Pseudomonadati</taxon>
        <taxon>Pseudomonadota</taxon>
        <taxon>Alphaproteobacteria</taxon>
        <taxon>Sphingomonadales</taxon>
        <taxon>Sphingomonadaceae</taxon>
        <taxon>Sphingopyxis</taxon>
    </lineage>
</organism>
<reference evidence="3" key="1">
    <citation type="submission" date="2017-04" db="EMBL/GenBank/DDBJ databases">
        <authorList>
            <person name="Varghese N."/>
            <person name="Submissions S."/>
        </authorList>
    </citation>
    <scope>NUCLEOTIDE SEQUENCE [LARGE SCALE GENOMIC DNA]</scope>
    <source>
        <strain evidence="3">UI2</strain>
    </source>
</reference>
<evidence type="ECO:0000313" key="2">
    <source>
        <dbReference type="EMBL" id="SMQ76216.1"/>
    </source>
</evidence>
<protein>
    <recommendedName>
        <fullName evidence="4">DUF3617 domain-containing protein</fullName>
    </recommendedName>
</protein>
<dbReference type="RefSeq" id="WP_086456758.1">
    <property type="nucleotide sequence ID" value="NZ_FXWL01000002.1"/>
</dbReference>
<feature type="signal peptide" evidence="1">
    <location>
        <begin position="1"/>
        <end position="21"/>
    </location>
</feature>
<dbReference type="GeneID" id="303002428"/>
<gene>
    <name evidence="2" type="ORF">SAMN06295984_1662</name>
</gene>
<dbReference type="InterPro" id="IPR022061">
    <property type="entry name" value="DUF3617"/>
</dbReference>
<dbReference type="Pfam" id="PF12276">
    <property type="entry name" value="DUF3617"/>
    <property type="match status" value="1"/>
</dbReference>
<evidence type="ECO:0000313" key="3">
    <source>
        <dbReference type="Proteomes" id="UP000194469"/>
    </source>
</evidence>
<feature type="chain" id="PRO_5012938478" description="DUF3617 domain-containing protein" evidence="1">
    <location>
        <begin position="22"/>
        <end position="187"/>
    </location>
</feature>
<accession>A0A1Y6FPQ4</accession>
<proteinExistence type="predicted"/>
<keyword evidence="1" id="KW-0732">Signal</keyword>
<dbReference type="PROSITE" id="PS51257">
    <property type="entry name" value="PROKAR_LIPOPROTEIN"/>
    <property type="match status" value="1"/>
</dbReference>
<sequence length="187" mass="19952">MMFKRNILLVTGALLALSACDSGKGVSAKNESVESVQNKVADAVASGEFMKPGQWAGTVKITDMTMPGMEKLPPQMQEQMKARLAQGHSFENCLTPEDARDPKARMAENSGGKCTYDHFEMAHGVIDAKMSCTSEAGPRTMTMKGTYSGDSYQMEMASTGQGEGPAGMSMKMQMSAKRTGACKAGEV</sequence>
<evidence type="ECO:0008006" key="4">
    <source>
        <dbReference type="Google" id="ProtNLM"/>
    </source>
</evidence>
<name>A0A1Y6FPQ4_9SPHN</name>
<keyword evidence="3" id="KW-1185">Reference proteome</keyword>